<protein>
    <submittedName>
        <fullName evidence="1">Unnamed protein product</fullName>
    </submittedName>
</protein>
<comment type="caution">
    <text evidence="1">The sequence shown here is derived from an EMBL/GenBank/DDBJ whole genome shotgun (WGS) entry which is preliminary data.</text>
</comment>
<evidence type="ECO:0000313" key="1">
    <source>
        <dbReference type="EMBL" id="GME92927.1"/>
    </source>
</evidence>
<evidence type="ECO:0000313" key="2">
    <source>
        <dbReference type="Proteomes" id="UP001165101"/>
    </source>
</evidence>
<name>A0ACB5TQN3_CANBO</name>
<organism evidence="1 2">
    <name type="scientific">Candida boidinii</name>
    <name type="common">Yeast</name>
    <dbReference type="NCBI Taxonomy" id="5477"/>
    <lineage>
        <taxon>Eukaryota</taxon>
        <taxon>Fungi</taxon>
        <taxon>Dikarya</taxon>
        <taxon>Ascomycota</taxon>
        <taxon>Saccharomycotina</taxon>
        <taxon>Pichiomycetes</taxon>
        <taxon>Pichiales</taxon>
        <taxon>Pichiaceae</taxon>
        <taxon>Ogataea</taxon>
        <taxon>Ogataea/Candida clade</taxon>
    </lineage>
</organism>
<gene>
    <name evidence="1" type="ORF">Cboi01_000294200</name>
</gene>
<reference evidence="1" key="1">
    <citation type="submission" date="2023-04" db="EMBL/GenBank/DDBJ databases">
        <title>Candida boidinii NBRC 1967.</title>
        <authorList>
            <person name="Ichikawa N."/>
            <person name="Sato H."/>
            <person name="Tonouchi N."/>
        </authorList>
    </citation>
    <scope>NUCLEOTIDE SEQUENCE</scope>
    <source>
        <strain evidence="1">NBRC 1967</strain>
    </source>
</reference>
<dbReference type="Proteomes" id="UP001165101">
    <property type="component" value="Unassembled WGS sequence"/>
</dbReference>
<keyword evidence="2" id="KW-1185">Reference proteome</keyword>
<proteinExistence type="predicted"/>
<sequence length="511" mass="56905">MSDFQLTNNIFNSTNANGGISGGNNSNEIDQENLFSRANSKNNILKSANITNNINNTNNTQSTNENFGFNASSFQPTRSISKTVLRTKSANAILTSGLNNNVLQNQNNKTNNNLQRINSQLIDSQKNNIASSFGGSGLQWGNNGTSISGNNGNKLRKLSSTNSFTFGNGLNVDTSELNIPSTRKIKVQTDKEETSNTISNPFFIQKQQKKSPFFDNLITPIHEVSIEDSISNVYEEEETDEIDDIEIVPTIREPEIKYVPDNMESLTQNILKDVHSGNDDEITLKSDNNKNNIDSTLDGDLLNIDFAKFQDNKADIESTLDLGLNDEKDLNDSLDLGLNFSDTEETIMKRSKEDELKLLSSPIIASETTSSNKTGSSLAPSATRQSQNYAVNKREPKMSFRNSRDTKNTTETEKRRNIPKLVTKVATNSRPSFGVTRLKSEQKISKEPIKSNLKFKKRDPALSKPVSSDNLSQRKVPNGLPSYMMSTSSSRNRNRQTLQEKKSNFKNPKRT</sequence>
<dbReference type="EMBL" id="BSXV01001462">
    <property type="protein sequence ID" value="GME92927.1"/>
    <property type="molecule type" value="Genomic_DNA"/>
</dbReference>
<accession>A0ACB5TQN3</accession>